<dbReference type="InterPro" id="IPR027375">
    <property type="entry name" value="DKNYY"/>
</dbReference>
<evidence type="ECO:0000313" key="1">
    <source>
        <dbReference type="EMBL" id="SDF53957.1"/>
    </source>
</evidence>
<sequence length="420" mass="49257">MAEPTGVFIEIEIDEKGLKKMLNHAFDKAYNNKLGYYFSELLYNCNANPGNVFILNYNLKSKKCFIAYLLNHYEKTLVEPLIDALPLISSIKKSDTTDYAIVATIFPEVLESYKITNKKTEKITHDLPADIVNRLINKLWSFSENNSFPEPKKAINKRNYFYKGFKTYYKKYLLHIAETERPSKIAQATEEAPYHLFDNFYTYNNKVYDLNRYTNQIIELPQADPASFRNVAGIKADKNFVFNKKLASNSPPKTIKEGNYSKNNPLAVWEWCIAEGIDGLNFKYIKDKWDTIYWKDKNAVFIYNNNELIKLEHADSRTFIHLDFCYGKDKNQVFYLDRVIPINVNNFELNKNGFIFDNYTIFHYENEIPLDAKTFKILEYESSTNPFVGTFLLEDKNGHYKYNKDWKPEVLLPIAPNTKY</sequence>
<keyword evidence="2" id="KW-1185">Reference proteome</keyword>
<dbReference type="RefSeq" id="WP_074539550.1">
    <property type="nucleotide sequence ID" value="NZ_FNBD01000023.1"/>
</dbReference>
<gene>
    <name evidence="1" type="ORF">SAMN04487992_1235</name>
</gene>
<organism evidence="1 2">
    <name type="scientific">Cellulophaga baltica</name>
    <dbReference type="NCBI Taxonomy" id="76594"/>
    <lineage>
        <taxon>Bacteria</taxon>
        <taxon>Pseudomonadati</taxon>
        <taxon>Bacteroidota</taxon>
        <taxon>Flavobacteriia</taxon>
        <taxon>Flavobacteriales</taxon>
        <taxon>Flavobacteriaceae</taxon>
        <taxon>Cellulophaga</taxon>
    </lineage>
</organism>
<protein>
    <submittedName>
        <fullName evidence="1">DKNYY family</fullName>
    </submittedName>
</protein>
<name>A0A1G7LWR8_9FLAO</name>
<reference evidence="2" key="1">
    <citation type="submission" date="2016-10" db="EMBL/GenBank/DDBJ databases">
        <authorList>
            <person name="Varghese N."/>
            <person name="Submissions S."/>
        </authorList>
    </citation>
    <scope>NUCLEOTIDE SEQUENCE [LARGE SCALE GENOMIC DNA]</scope>
    <source>
        <strain evidence="2">DSM 24729</strain>
    </source>
</reference>
<proteinExistence type="predicted"/>
<accession>A0A1G7LWR8</accession>
<dbReference type="EMBL" id="FNBD01000023">
    <property type="protein sequence ID" value="SDF53957.1"/>
    <property type="molecule type" value="Genomic_DNA"/>
</dbReference>
<dbReference type="Pfam" id="PF13644">
    <property type="entry name" value="DKNYY"/>
    <property type="match status" value="1"/>
</dbReference>
<dbReference type="Proteomes" id="UP000182114">
    <property type="component" value="Unassembled WGS sequence"/>
</dbReference>
<dbReference type="AlphaFoldDB" id="A0A1G7LWR8"/>
<evidence type="ECO:0000313" key="2">
    <source>
        <dbReference type="Proteomes" id="UP000182114"/>
    </source>
</evidence>